<name>A0A9W7UWK3_BACCE</name>
<feature type="transmembrane region" description="Helical" evidence="1">
    <location>
        <begin position="30"/>
        <end position="50"/>
    </location>
</feature>
<keyword evidence="1" id="KW-0812">Transmembrane</keyword>
<organism evidence="2 3">
    <name type="scientific">Bacillus cereus</name>
    <dbReference type="NCBI Taxonomy" id="1396"/>
    <lineage>
        <taxon>Bacteria</taxon>
        <taxon>Bacillati</taxon>
        <taxon>Bacillota</taxon>
        <taxon>Bacilli</taxon>
        <taxon>Bacillales</taxon>
        <taxon>Bacillaceae</taxon>
        <taxon>Bacillus</taxon>
        <taxon>Bacillus cereus group</taxon>
    </lineage>
</organism>
<keyword evidence="1" id="KW-0472">Membrane</keyword>
<dbReference type="EMBL" id="WBPP01000020">
    <property type="protein sequence ID" value="KAB2394920.1"/>
    <property type="molecule type" value="Genomic_DNA"/>
</dbReference>
<reference evidence="2 3" key="1">
    <citation type="submission" date="2019-10" db="EMBL/GenBank/DDBJ databases">
        <title>Bacillus from the desert of Cuatro Cinegas, Coahuila.</title>
        <authorList>
            <person name="Olmedo-Alvarez G."/>
            <person name="Saldana S."/>
            <person name="Barcelo D."/>
        </authorList>
    </citation>
    <scope>NUCLEOTIDE SEQUENCE [LARGE SCALE GENOMIC DNA]</scope>
    <source>
        <strain evidence="2 3">CH417_13T</strain>
    </source>
</reference>
<evidence type="ECO:0000256" key="1">
    <source>
        <dbReference type="SAM" id="Phobius"/>
    </source>
</evidence>
<comment type="caution">
    <text evidence="2">The sequence shown here is derived from an EMBL/GenBank/DDBJ whole genome shotgun (WGS) entry which is preliminary data.</text>
</comment>
<evidence type="ECO:0000313" key="3">
    <source>
        <dbReference type="Proteomes" id="UP000475765"/>
    </source>
</evidence>
<proteinExistence type="predicted"/>
<sequence length="77" mass="8292">MVLGLGFIVLGVLIIGITTSYIIRKHGGISWIEVLVFPIGLILSMILGHFELPEFLILIGLVCIVLGSLMTMGISII</sequence>
<protein>
    <submittedName>
        <fullName evidence="2">Uncharacterized protein</fullName>
    </submittedName>
</protein>
<keyword evidence="1" id="KW-1133">Transmembrane helix</keyword>
<evidence type="ECO:0000313" key="2">
    <source>
        <dbReference type="EMBL" id="KAB2394920.1"/>
    </source>
</evidence>
<dbReference type="AlphaFoldDB" id="A0A9W7UWK3"/>
<accession>A0A9W7UWK3</accession>
<feature type="transmembrane region" description="Helical" evidence="1">
    <location>
        <begin position="6"/>
        <end position="23"/>
    </location>
</feature>
<gene>
    <name evidence="2" type="ORF">F8172_15865</name>
</gene>
<feature type="transmembrane region" description="Helical" evidence="1">
    <location>
        <begin position="56"/>
        <end position="76"/>
    </location>
</feature>
<dbReference type="Proteomes" id="UP000475765">
    <property type="component" value="Unassembled WGS sequence"/>
</dbReference>